<dbReference type="InterPro" id="IPR000206">
    <property type="entry name" value="Ribosomal_bL12"/>
</dbReference>
<sequence>MDKLNRKDFIEAIKKMTLSEINELVNGLQEEFGIDLSSLSSVQSNSKQAEANDEQETKTFKVIVTKFDDSKKINVIKAVMQITGLQVMQANKLISDKEQNNNRVIKEGISRKEAEDIQKKLVEAGAEVKLE</sequence>
<comment type="caution">
    <text evidence="7">The sequence shown here is derived from an EMBL/GenBank/DDBJ whole genome shotgun (WGS) entry which is preliminary data.</text>
</comment>
<proteinExistence type="inferred from homology"/>
<keyword evidence="8" id="KW-1185">Reference proteome</keyword>
<evidence type="ECO:0000313" key="8">
    <source>
        <dbReference type="Proteomes" id="UP001172036"/>
    </source>
</evidence>
<dbReference type="PANTHER" id="PTHR45987">
    <property type="entry name" value="39S RIBOSOMAL PROTEIN L12"/>
    <property type="match status" value="1"/>
</dbReference>
<dbReference type="Pfam" id="PF16320">
    <property type="entry name" value="Ribosomal_L12_N"/>
    <property type="match status" value="1"/>
</dbReference>
<evidence type="ECO:0000259" key="6">
    <source>
        <dbReference type="Pfam" id="PF16320"/>
    </source>
</evidence>
<name>A0ABT9DDT3_9MOLU</name>
<comment type="subunit">
    <text evidence="4">Homodimer. Part of the ribosomal stalk of the 50S ribosomal subunit. Forms a multimeric L10(L12)X complex, where L10 forms an elongated spine to which 2 to 4 L12 dimers bind in a sequential fashion. Binds GTP-bound translation factors.</text>
</comment>
<dbReference type="PANTHER" id="PTHR45987:SF4">
    <property type="entry name" value="LARGE RIBOSOMAL SUBUNIT PROTEIN BL12M"/>
    <property type="match status" value="1"/>
</dbReference>
<feature type="domain" description="Large ribosomal subunit protein bL12 oligomerization" evidence="6">
    <location>
        <begin position="7"/>
        <end position="35"/>
    </location>
</feature>
<dbReference type="Gene3D" id="1.20.5.710">
    <property type="entry name" value="Single helix bin"/>
    <property type="match status" value="1"/>
</dbReference>
<dbReference type="Proteomes" id="UP001172036">
    <property type="component" value="Unassembled WGS sequence"/>
</dbReference>
<dbReference type="Pfam" id="PF00542">
    <property type="entry name" value="Ribosomal_L12"/>
    <property type="match status" value="1"/>
</dbReference>
<dbReference type="RefSeq" id="WP_304515384.1">
    <property type="nucleotide sequence ID" value="NZ_JAOSID010000006.1"/>
</dbReference>
<dbReference type="NCBIfam" id="TIGR00855">
    <property type="entry name" value="L12"/>
    <property type="match status" value="1"/>
</dbReference>
<dbReference type="InterPro" id="IPR036235">
    <property type="entry name" value="Ribosomal_bL12_oligo_N_sf"/>
</dbReference>
<accession>A0ABT9DDT3</accession>
<gene>
    <name evidence="4 7" type="primary">rplL</name>
    <name evidence="7" type="ORF">OC680_01655</name>
</gene>
<reference evidence="7 8" key="1">
    <citation type="journal article" date="2023" name="Int. J. Syst. Evol. Microbiol.">
        <title>The observation of taxonomic boundaries for the 16SrII and 16SrXXV phytoplasmas using genome-based delimitation.</title>
        <authorList>
            <person name="Rodrigues Jardim B."/>
            <person name="Tran-Nguyen L.T.T."/>
            <person name="Gambley C."/>
            <person name="Al-Sadi A.M."/>
            <person name="Al-Subhi A.M."/>
            <person name="Foissac X."/>
            <person name="Salar P."/>
            <person name="Cai H."/>
            <person name="Yang J.Y."/>
            <person name="Davis R."/>
            <person name="Jones L."/>
            <person name="Rodoni B."/>
            <person name="Constable F.E."/>
        </authorList>
    </citation>
    <scope>NUCLEOTIDE SEQUENCE [LARGE SCALE GENOMIC DNA]</scope>
    <source>
        <strain evidence="7">BAWM-155c</strain>
    </source>
</reference>
<evidence type="ECO:0000256" key="2">
    <source>
        <dbReference type="ARBA" id="ARBA00022980"/>
    </source>
</evidence>
<organism evidence="7 8">
    <name type="scientific">Candidatus Phytoplasma melaleucae</name>
    <dbReference type="NCBI Taxonomy" id="2982630"/>
    <lineage>
        <taxon>Bacteria</taxon>
        <taxon>Bacillati</taxon>
        <taxon>Mycoplasmatota</taxon>
        <taxon>Mollicutes</taxon>
        <taxon>Acholeplasmatales</taxon>
        <taxon>Acholeplasmataceae</taxon>
        <taxon>Candidatus Phytoplasma</taxon>
    </lineage>
</organism>
<dbReference type="CDD" id="cd00387">
    <property type="entry name" value="Ribosomal_L7_L12"/>
    <property type="match status" value="1"/>
</dbReference>
<dbReference type="InterPro" id="IPR008932">
    <property type="entry name" value="Ribosomal_bL12_oligo"/>
</dbReference>
<protein>
    <recommendedName>
        <fullName evidence="4">Large ribosomal subunit protein bL12</fullName>
    </recommendedName>
</protein>
<evidence type="ECO:0000256" key="3">
    <source>
        <dbReference type="ARBA" id="ARBA00023274"/>
    </source>
</evidence>
<dbReference type="InterPro" id="IPR014719">
    <property type="entry name" value="Ribosomal_bL12_C/ClpS-like"/>
</dbReference>
<evidence type="ECO:0000259" key="5">
    <source>
        <dbReference type="Pfam" id="PF00542"/>
    </source>
</evidence>
<dbReference type="HAMAP" id="MF_00368">
    <property type="entry name" value="Ribosomal_bL12"/>
    <property type="match status" value="1"/>
</dbReference>
<dbReference type="SUPFAM" id="SSF54736">
    <property type="entry name" value="ClpS-like"/>
    <property type="match status" value="1"/>
</dbReference>
<dbReference type="GO" id="GO:0005840">
    <property type="term" value="C:ribosome"/>
    <property type="evidence" value="ECO:0007669"/>
    <property type="project" value="UniProtKB-KW"/>
</dbReference>
<dbReference type="Gene3D" id="3.30.1390.10">
    <property type="match status" value="1"/>
</dbReference>
<dbReference type="InterPro" id="IPR013823">
    <property type="entry name" value="Ribosomal_bL12_C"/>
</dbReference>
<comment type="similarity">
    <text evidence="1 4">Belongs to the bacterial ribosomal protein bL12 family.</text>
</comment>
<evidence type="ECO:0000256" key="4">
    <source>
        <dbReference type="HAMAP-Rule" id="MF_00368"/>
    </source>
</evidence>
<keyword evidence="3 4" id="KW-0687">Ribonucleoprotein</keyword>
<dbReference type="SUPFAM" id="SSF48300">
    <property type="entry name" value="Ribosomal protein L7/12, oligomerisation (N-terminal) domain"/>
    <property type="match status" value="1"/>
</dbReference>
<feature type="domain" description="Large ribosomal subunit protein bL12 C-terminal" evidence="5">
    <location>
        <begin position="60"/>
        <end position="131"/>
    </location>
</feature>
<evidence type="ECO:0000313" key="7">
    <source>
        <dbReference type="EMBL" id="MDO8168180.1"/>
    </source>
</evidence>
<dbReference type="EMBL" id="JAOSID010000006">
    <property type="protein sequence ID" value="MDO8168180.1"/>
    <property type="molecule type" value="Genomic_DNA"/>
</dbReference>
<comment type="function">
    <text evidence="4">Forms part of the ribosomal stalk which helps the ribosome interact with GTP-bound translation factors. Is thus essential for accurate translation.</text>
</comment>
<keyword evidence="2 4" id="KW-0689">Ribosomal protein</keyword>
<evidence type="ECO:0000256" key="1">
    <source>
        <dbReference type="ARBA" id="ARBA00007197"/>
    </source>
</evidence>